<reference evidence="2" key="1">
    <citation type="journal article" date="2012" name="Proc. Natl. Acad. Sci. U.S.A.">
        <title>Antigenic diversity is generated by distinct evolutionary mechanisms in African trypanosome species.</title>
        <authorList>
            <person name="Jackson A.P."/>
            <person name="Berry A."/>
            <person name="Aslett M."/>
            <person name="Allison H.C."/>
            <person name="Burton P."/>
            <person name="Vavrova-Anderson J."/>
            <person name="Brown R."/>
            <person name="Browne H."/>
            <person name="Corton N."/>
            <person name="Hauser H."/>
            <person name="Gamble J."/>
            <person name="Gilderthorp R."/>
            <person name="Marcello L."/>
            <person name="McQuillan J."/>
            <person name="Otto T.D."/>
            <person name="Quail M.A."/>
            <person name="Sanders M.J."/>
            <person name="van Tonder A."/>
            <person name="Ginger M.L."/>
            <person name="Field M.C."/>
            <person name="Barry J.D."/>
            <person name="Hertz-Fowler C."/>
            <person name="Berriman M."/>
        </authorList>
    </citation>
    <scope>NUCLEOTIDE SEQUENCE</scope>
    <source>
        <strain evidence="2">Y486</strain>
    </source>
</reference>
<feature type="transmembrane region" description="Helical" evidence="1">
    <location>
        <begin position="57"/>
        <end position="77"/>
    </location>
</feature>
<sequence length="109" mass="11875">MCFIHHTFSASGVHAPRPCAPVSTGDHGNGWLVRPSCWSFPHSTFIDRNTILLRANALTFIIMVASVVIAASAAVNIVDGDDVIGATALWPFHVIQVHILFYLPPFLTH</sequence>
<proteinExistence type="predicted"/>
<evidence type="ECO:0000256" key="1">
    <source>
        <dbReference type="SAM" id="Phobius"/>
    </source>
</evidence>
<gene>
    <name evidence="2" type="ORF">TVY486_1009190</name>
</gene>
<protein>
    <submittedName>
        <fullName evidence="2">Uncharacterized protein</fullName>
    </submittedName>
</protein>
<keyword evidence="1" id="KW-0812">Transmembrane</keyword>
<dbReference type="AlphaFoldDB" id="G0U7L6"/>
<dbReference type="VEuPathDB" id="TriTrypDB:TvY486_1009190"/>
<dbReference type="EMBL" id="HE573026">
    <property type="protein sequence ID" value="CCC51874.1"/>
    <property type="molecule type" value="Genomic_DNA"/>
</dbReference>
<evidence type="ECO:0000313" key="2">
    <source>
        <dbReference type="EMBL" id="CCC51874.1"/>
    </source>
</evidence>
<feature type="transmembrane region" description="Helical" evidence="1">
    <location>
        <begin position="83"/>
        <end position="103"/>
    </location>
</feature>
<accession>G0U7L6</accession>
<keyword evidence="1" id="KW-0472">Membrane</keyword>
<name>G0U7L6_TRYVY</name>
<organism evidence="2">
    <name type="scientific">Trypanosoma vivax (strain Y486)</name>
    <dbReference type="NCBI Taxonomy" id="1055687"/>
    <lineage>
        <taxon>Eukaryota</taxon>
        <taxon>Discoba</taxon>
        <taxon>Euglenozoa</taxon>
        <taxon>Kinetoplastea</taxon>
        <taxon>Metakinetoplastina</taxon>
        <taxon>Trypanosomatida</taxon>
        <taxon>Trypanosomatidae</taxon>
        <taxon>Trypanosoma</taxon>
        <taxon>Duttonella</taxon>
    </lineage>
</organism>
<keyword evidence="1" id="KW-1133">Transmembrane helix</keyword>